<evidence type="ECO:0000259" key="2">
    <source>
        <dbReference type="PROSITE" id="PS50041"/>
    </source>
</evidence>
<dbReference type="Gene3D" id="3.10.100.10">
    <property type="entry name" value="Mannose-Binding Protein A, subunit A"/>
    <property type="match status" value="1"/>
</dbReference>
<keyword evidence="3" id="KW-1185">Reference proteome</keyword>
<dbReference type="PANTHER" id="PTHR22803">
    <property type="entry name" value="MANNOSE, PHOSPHOLIPASE, LECTIN RECEPTOR RELATED"/>
    <property type="match status" value="1"/>
</dbReference>
<feature type="domain" description="C-type lectin" evidence="2">
    <location>
        <begin position="271"/>
        <end position="374"/>
    </location>
</feature>
<keyword evidence="1" id="KW-0472">Membrane</keyword>
<dbReference type="InterPro" id="IPR050111">
    <property type="entry name" value="C-type_lectin/snaclec_domain"/>
</dbReference>
<dbReference type="InterPro" id="IPR016186">
    <property type="entry name" value="C-type_lectin-like/link_sf"/>
</dbReference>
<evidence type="ECO:0000256" key="1">
    <source>
        <dbReference type="SAM" id="Phobius"/>
    </source>
</evidence>
<dbReference type="AlphaFoldDB" id="A0AAF3EPT6"/>
<sequence length="414" mass="47167">MFLVGESVGISNPQAKTHLKSHWRDGRMNSINDRKLGLHFCRISENASSMMSSVLCDLFLALHGARRDAGNEKSVKTSNHSLKNSIFFLFIGFLAGVCVTLGVNTLVKTPRDQGALSRARRELESRTDLTDPKISPPLDLCRKQLFTLKNKLAVSEMNAATLRVELTRKQERIDVITVEINENRKTFESSLKTEIDRAELIIAKWVEEKDERLKLEFKFGECEENLKFSNESSAQCPKQWIYNKETEACYFLQNFTHSDGIKFHTYARDLAEHFCQNHNAHLASIHSKNEEDFIRELISSNLKNSTELKNEDERNEICEYAPVWIGLTGNGHLGDNRNEWIDGSSFDYSSARTADGIYLWDIANDEGCGSTLWNWRNPSKVHARFLCKQPSTSERQLQAADSKNKGDDVIVPIE</sequence>
<evidence type="ECO:0000313" key="3">
    <source>
        <dbReference type="Proteomes" id="UP000887575"/>
    </source>
</evidence>
<dbReference type="WBParaSite" id="MBELARI_LOCUS16084">
    <property type="protein sequence ID" value="MBELARI_LOCUS16084"/>
    <property type="gene ID" value="MBELARI_LOCUS16084"/>
</dbReference>
<reference evidence="4" key="1">
    <citation type="submission" date="2024-02" db="UniProtKB">
        <authorList>
            <consortium name="WormBaseParasite"/>
        </authorList>
    </citation>
    <scope>IDENTIFICATION</scope>
</reference>
<feature type="transmembrane region" description="Helical" evidence="1">
    <location>
        <begin position="86"/>
        <end position="107"/>
    </location>
</feature>
<keyword evidence="1" id="KW-0812">Transmembrane</keyword>
<dbReference type="SMART" id="SM00034">
    <property type="entry name" value="CLECT"/>
    <property type="match status" value="1"/>
</dbReference>
<organism evidence="3 4">
    <name type="scientific">Mesorhabditis belari</name>
    <dbReference type="NCBI Taxonomy" id="2138241"/>
    <lineage>
        <taxon>Eukaryota</taxon>
        <taxon>Metazoa</taxon>
        <taxon>Ecdysozoa</taxon>
        <taxon>Nematoda</taxon>
        <taxon>Chromadorea</taxon>
        <taxon>Rhabditida</taxon>
        <taxon>Rhabditina</taxon>
        <taxon>Rhabditomorpha</taxon>
        <taxon>Rhabditoidea</taxon>
        <taxon>Rhabditidae</taxon>
        <taxon>Mesorhabditinae</taxon>
        <taxon>Mesorhabditis</taxon>
    </lineage>
</organism>
<dbReference type="InterPro" id="IPR001304">
    <property type="entry name" value="C-type_lectin-like"/>
</dbReference>
<proteinExistence type="predicted"/>
<evidence type="ECO:0000313" key="4">
    <source>
        <dbReference type="WBParaSite" id="MBELARI_LOCUS16084"/>
    </source>
</evidence>
<dbReference type="SUPFAM" id="SSF56436">
    <property type="entry name" value="C-type lectin-like"/>
    <property type="match status" value="1"/>
</dbReference>
<dbReference type="PROSITE" id="PS50041">
    <property type="entry name" value="C_TYPE_LECTIN_2"/>
    <property type="match status" value="1"/>
</dbReference>
<name>A0AAF3EPT6_9BILA</name>
<protein>
    <recommendedName>
        <fullName evidence="2">C-type lectin domain-containing protein</fullName>
    </recommendedName>
</protein>
<accession>A0AAF3EPT6</accession>
<dbReference type="InterPro" id="IPR016187">
    <property type="entry name" value="CTDL_fold"/>
</dbReference>
<dbReference type="Pfam" id="PF00059">
    <property type="entry name" value="Lectin_C"/>
    <property type="match status" value="1"/>
</dbReference>
<dbReference type="Proteomes" id="UP000887575">
    <property type="component" value="Unassembled WGS sequence"/>
</dbReference>
<keyword evidence="1" id="KW-1133">Transmembrane helix</keyword>